<evidence type="ECO:0000313" key="2">
    <source>
        <dbReference type="EMBL" id="OCH94612.1"/>
    </source>
</evidence>
<sequence>MPLLAAPHCCAYNTCLSLSSALISISIRYSTQAAARRTRILLCKYADAGKQMRAEGQIETNARSALLVPGSRAVLRLVASCFVCFIVYWCIYVHVFNPLDRT</sequence>
<dbReference type="AlphaFoldDB" id="A0A8E2J6U6"/>
<keyword evidence="1" id="KW-1133">Transmembrane helix</keyword>
<organism evidence="2 3">
    <name type="scientific">Obba rivulosa</name>
    <dbReference type="NCBI Taxonomy" id="1052685"/>
    <lineage>
        <taxon>Eukaryota</taxon>
        <taxon>Fungi</taxon>
        <taxon>Dikarya</taxon>
        <taxon>Basidiomycota</taxon>
        <taxon>Agaricomycotina</taxon>
        <taxon>Agaricomycetes</taxon>
        <taxon>Polyporales</taxon>
        <taxon>Gelatoporiaceae</taxon>
        <taxon>Obba</taxon>
    </lineage>
</organism>
<keyword evidence="3" id="KW-1185">Reference proteome</keyword>
<accession>A0A8E2J6U6</accession>
<reference evidence="2 3" key="1">
    <citation type="submission" date="2016-07" db="EMBL/GenBank/DDBJ databases">
        <title>Draft genome of the white-rot fungus Obba rivulosa 3A-2.</title>
        <authorList>
            <consortium name="DOE Joint Genome Institute"/>
            <person name="Miettinen O."/>
            <person name="Riley R."/>
            <person name="Acob R."/>
            <person name="Barry K."/>
            <person name="Cullen D."/>
            <person name="De Vries R."/>
            <person name="Hainaut M."/>
            <person name="Hatakka A."/>
            <person name="Henrissat B."/>
            <person name="Hilden K."/>
            <person name="Kuo R."/>
            <person name="Labutti K."/>
            <person name="Lipzen A."/>
            <person name="Makela M.R."/>
            <person name="Sandor L."/>
            <person name="Spatafora J.W."/>
            <person name="Grigoriev I.V."/>
            <person name="Hibbett D.S."/>
        </authorList>
    </citation>
    <scope>NUCLEOTIDE SEQUENCE [LARGE SCALE GENOMIC DNA]</scope>
    <source>
        <strain evidence="2 3">3A-2</strain>
    </source>
</reference>
<evidence type="ECO:0000256" key="1">
    <source>
        <dbReference type="SAM" id="Phobius"/>
    </source>
</evidence>
<evidence type="ECO:0000313" key="3">
    <source>
        <dbReference type="Proteomes" id="UP000250043"/>
    </source>
</evidence>
<proteinExistence type="predicted"/>
<dbReference type="Proteomes" id="UP000250043">
    <property type="component" value="Unassembled WGS sequence"/>
</dbReference>
<keyword evidence="1" id="KW-0472">Membrane</keyword>
<gene>
    <name evidence="2" type="ORF">OBBRIDRAFT_101752</name>
</gene>
<keyword evidence="1" id="KW-0812">Transmembrane</keyword>
<dbReference type="EMBL" id="KV722342">
    <property type="protein sequence ID" value="OCH94612.1"/>
    <property type="molecule type" value="Genomic_DNA"/>
</dbReference>
<feature type="transmembrane region" description="Helical" evidence="1">
    <location>
        <begin position="73"/>
        <end position="95"/>
    </location>
</feature>
<name>A0A8E2J6U6_9APHY</name>
<protein>
    <submittedName>
        <fullName evidence="2">Uncharacterized protein</fullName>
    </submittedName>
</protein>